<dbReference type="PROSITE" id="PS51123">
    <property type="entry name" value="OMPA_2"/>
    <property type="match status" value="1"/>
</dbReference>
<keyword evidence="9" id="KW-0998">Cell outer membrane</keyword>
<evidence type="ECO:0000313" key="14">
    <source>
        <dbReference type="EMBL" id="GAD67571.1"/>
    </source>
</evidence>
<comment type="caution">
    <text evidence="14">The sequence shown here is derived from an EMBL/GenBank/DDBJ whole genome shotgun (WGS) entry which is preliminary data.</text>
</comment>
<dbReference type="Gene3D" id="2.40.160.20">
    <property type="match status" value="1"/>
</dbReference>
<evidence type="ECO:0000256" key="2">
    <source>
        <dbReference type="ARBA" id="ARBA00005710"/>
    </source>
</evidence>
<keyword evidence="5" id="KW-0812">Transmembrane</keyword>
<comment type="similarity">
    <text evidence="2">Belongs to the outer membrane OOP (TC 1.B.6) superfamily. OmpA family.</text>
</comment>
<dbReference type="Pfam" id="PF00691">
    <property type="entry name" value="OmpA"/>
    <property type="match status" value="1"/>
</dbReference>
<sequence length="314" mass="34341">MKKLAALISASMLLASTSAMAEFYLGAKAGKSWLDDACTSTSACDDEDVTLGVFGGYQFWDFLSLEAGYDHLGKFDAAGLDDDSVQAFTLAPKLNLYLTDSFSVYGKFGGAYVDYGDENDASYLGAVGLQLDPHKKVAVRLEYQVLTDINNDIVRAEANSATLGVAFKFGAEEEPVMMVEEEMVVEEPVVMTKTYEASLLGSGLFALNSTELKPESEQHLGELVDFLNKYPQANVELVGHTDSSGTEKYNQMISEKRAQSVKNDLMKRGISANRISARGEGESNPVADNSTREGRAKNRRVDVYVPEFEYTVEQ</sequence>
<dbReference type="Proteomes" id="UP000016570">
    <property type="component" value="Unassembled WGS sequence"/>
</dbReference>
<keyword evidence="12" id="KW-0732">Signal</keyword>
<dbReference type="GO" id="GO:0015288">
    <property type="term" value="F:porin activity"/>
    <property type="evidence" value="ECO:0007669"/>
    <property type="project" value="UniProtKB-KW"/>
</dbReference>
<feature type="domain" description="OmpA-like" evidence="13">
    <location>
        <begin position="191"/>
        <end position="309"/>
    </location>
</feature>
<dbReference type="Gene3D" id="3.30.1330.60">
    <property type="entry name" value="OmpA-like domain"/>
    <property type="match status" value="1"/>
</dbReference>
<name>U2ZIH7_VIBPR</name>
<organism evidence="14 15">
    <name type="scientific">Vibrio proteolyticus NBRC 13287</name>
    <dbReference type="NCBI Taxonomy" id="1219065"/>
    <lineage>
        <taxon>Bacteria</taxon>
        <taxon>Pseudomonadati</taxon>
        <taxon>Pseudomonadota</taxon>
        <taxon>Gammaproteobacteria</taxon>
        <taxon>Vibrionales</taxon>
        <taxon>Vibrionaceae</taxon>
        <taxon>Vibrio</taxon>
    </lineage>
</organism>
<dbReference type="InterPro" id="IPR006664">
    <property type="entry name" value="OMP_bac"/>
</dbReference>
<dbReference type="InterPro" id="IPR000498">
    <property type="entry name" value="OmpA-like_TM_dom"/>
</dbReference>
<dbReference type="InterPro" id="IPR006665">
    <property type="entry name" value="OmpA-like"/>
</dbReference>
<dbReference type="AlphaFoldDB" id="U2ZIH7"/>
<dbReference type="GO" id="GO:0046930">
    <property type="term" value="C:pore complex"/>
    <property type="evidence" value="ECO:0007669"/>
    <property type="project" value="UniProtKB-KW"/>
</dbReference>
<dbReference type="RefSeq" id="WP_021705542.1">
    <property type="nucleotide sequence ID" value="NZ_BATJ01000008.1"/>
</dbReference>
<feature type="signal peptide" evidence="12">
    <location>
        <begin position="1"/>
        <end position="21"/>
    </location>
</feature>
<evidence type="ECO:0000256" key="6">
    <source>
        <dbReference type="ARBA" id="ARBA00023065"/>
    </source>
</evidence>
<dbReference type="InterPro" id="IPR036737">
    <property type="entry name" value="OmpA-like_sf"/>
</dbReference>
<accession>U2ZIH7</accession>
<evidence type="ECO:0000256" key="5">
    <source>
        <dbReference type="ARBA" id="ARBA00022692"/>
    </source>
</evidence>
<keyword evidence="15" id="KW-1185">Reference proteome</keyword>
<dbReference type="SUPFAM" id="SSF56925">
    <property type="entry name" value="OMPA-like"/>
    <property type="match status" value="1"/>
</dbReference>
<dbReference type="EMBL" id="BATJ01000008">
    <property type="protein sequence ID" value="GAD67571.1"/>
    <property type="molecule type" value="Genomic_DNA"/>
</dbReference>
<evidence type="ECO:0000259" key="13">
    <source>
        <dbReference type="PROSITE" id="PS51123"/>
    </source>
</evidence>
<reference evidence="14 15" key="1">
    <citation type="submission" date="2013-09" db="EMBL/GenBank/DDBJ databases">
        <title>Whole genome shotgun sequence of Vibrio proteolyticus NBRC 13287.</title>
        <authorList>
            <person name="Isaki S."/>
            <person name="Hosoyama A."/>
            <person name="Numata M."/>
            <person name="Hashimoto M."/>
            <person name="Hosoyama Y."/>
            <person name="Tsuchikane K."/>
            <person name="Noguchi M."/>
            <person name="Hirakata S."/>
            <person name="Ichikawa N."/>
            <person name="Ohji S."/>
            <person name="Yamazoe A."/>
            <person name="Fujita N."/>
        </authorList>
    </citation>
    <scope>NUCLEOTIDE SEQUENCE [LARGE SCALE GENOMIC DNA]</scope>
    <source>
        <strain evidence="14 15">NBRC 13287</strain>
    </source>
</reference>
<keyword evidence="4" id="KW-1134">Transmembrane beta strand</keyword>
<dbReference type="GO" id="GO:0006811">
    <property type="term" value="P:monoatomic ion transport"/>
    <property type="evidence" value="ECO:0007669"/>
    <property type="project" value="UniProtKB-KW"/>
</dbReference>
<keyword evidence="3" id="KW-0813">Transport</keyword>
<evidence type="ECO:0000256" key="12">
    <source>
        <dbReference type="SAM" id="SignalP"/>
    </source>
</evidence>
<evidence type="ECO:0000256" key="7">
    <source>
        <dbReference type="ARBA" id="ARBA00023114"/>
    </source>
</evidence>
<dbReference type="InterPro" id="IPR011250">
    <property type="entry name" value="OMP/PagP_B-barrel"/>
</dbReference>
<keyword evidence="6" id="KW-0406">Ion transport</keyword>
<dbReference type="InterPro" id="IPR050330">
    <property type="entry name" value="Bact_OuterMem_StrucFunc"/>
</dbReference>
<dbReference type="STRING" id="1219065.VPR01S_08_01540"/>
<comment type="subcellular location">
    <subcellularLocation>
        <location evidence="1">Cell outer membrane</location>
        <topology evidence="1">Multi-pass membrane protein</topology>
    </subcellularLocation>
</comment>
<dbReference type="Pfam" id="PF01389">
    <property type="entry name" value="OmpA_membrane"/>
    <property type="match status" value="1"/>
</dbReference>
<keyword evidence="8 10" id="KW-0472">Membrane</keyword>
<dbReference type="SUPFAM" id="SSF103088">
    <property type="entry name" value="OmpA-like"/>
    <property type="match status" value="1"/>
</dbReference>
<dbReference type="eggNOG" id="COG2885">
    <property type="taxonomic scope" value="Bacteria"/>
</dbReference>
<dbReference type="PANTHER" id="PTHR30329:SF21">
    <property type="entry name" value="LIPOPROTEIN YIAD-RELATED"/>
    <property type="match status" value="1"/>
</dbReference>
<dbReference type="PRINTS" id="PR01021">
    <property type="entry name" value="OMPADOMAIN"/>
</dbReference>
<dbReference type="GO" id="GO:0009279">
    <property type="term" value="C:cell outer membrane"/>
    <property type="evidence" value="ECO:0007669"/>
    <property type="project" value="UniProtKB-SubCell"/>
</dbReference>
<gene>
    <name evidence="14" type="primary">ompA</name>
    <name evidence="14" type="ORF">VPR01S_08_01540</name>
</gene>
<evidence type="ECO:0000256" key="11">
    <source>
        <dbReference type="SAM" id="MobiDB-lite"/>
    </source>
</evidence>
<dbReference type="PROSITE" id="PS01068">
    <property type="entry name" value="OMPA_1"/>
    <property type="match status" value="1"/>
</dbReference>
<dbReference type="InterPro" id="IPR006690">
    <property type="entry name" value="OMPA-like_CS"/>
</dbReference>
<dbReference type="eggNOG" id="COG3637">
    <property type="taxonomic scope" value="Bacteria"/>
</dbReference>
<evidence type="ECO:0000256" key="9">
    <source>
        <dbReference type="ARBA" id="ARBA00023237"/>
    </source>
</evidence>
<feature type="region of interest" description="Disordered" evidence="11">
    <location>
        <begin position="275"/>
        <end position="298"/>
    </location>
</feature>
<evidence type="ECO:0000256" key="1">
    <source>
        <dbReference type="ARBA" id="ARBA00004571"/>
    </source>
</evidence>
<keyword evidence="7" id="KW-0626">Porin</keyword>
<evidence type="ECO:0000256" key="4">
    <source>
        <dbReference type="ARBA" id="ARBA00022452"/>
    </source>
</evidence>
<evidence type="ECO:0000256" key="8">
    <source>
        <dbReference type="ARBA" id="ARBA00023136"/>
    </source>
</evidence>
<feature type="chain" id="PRO_5004636979" evidence="12">
    <location>
        <begin position="22"/>
        <end position="314"/>
    </location>
</feature>
<dbReference type="PANTHER" id="PTHR30329">
    <property type="entry name" value="STATOR ELEMENT OF FLAGELLAR MOTOR COMPLEX"/>
    <property type="match status" value="1"/>
</dbReference>
<dbReference type="CDD" id="cd07185">
    <property type="entry name" value="OmpA_C-like"/>
    <property type="match status" value="1"/>
</dbReference>
<evidence type="ECO:0000256" key="10">
    <source>
        <dbReference type="PROSITE-ProRule" id="PRU00473"/>
    </source>
</evidence>
<protein>
    <submittedName>
        <fullName evidence="14">Outer membrane protein A</fullName>
    </submittedName>
</protein>
<proteinExistence type="inferred from homology"/>
<evidence type="ECO:0000256" key="3">
    <source>
        <dbReference type="ARBA" id="ARBA00022448"/>
    </source>
</evidence>
<evidence type="ECO:0000313" key="15">
    <source>
        <dbReference type="Proteomes" id="UP000016570"/>
    </source>
</evidence>